<comment type="domain">
    <text evidence="12">The clip domain consists of 35-55 residues which are 'knitted' together usually by 3 conserved disulfide bonds forming a clip-like compact structure.</text>
</comment>
<evidence type="ECO:0000313" key="14">
    <source>
        <dbReference type="EMBL" id="KMY92628.1"/>
    </source>
</evidence>
<gene>
    <name evidence="14" type="primary">Dsim\GD10703</name>
    <name evidence="14" type="ORF">Dsimw501_GD10703</name>
</gene>
<keyword evidence="7" id="KW-0865">Zymogen</keyword>
<reference evidence="14" key="1">
    <citation type="journal article" date="2013" name="Genome Res.">
        <title>A second-generation assembly of the Drosophila simulans genome provides new insights into patterns of lineage-specific divergence.</title>
        <authorList>
            <person name="Hu T.T."/>
            <person name="Eisen M.B."/>
            <person name="Thornton K.R."/>
            <person name="Andolfatto P."/>
        </authorList>
    </citation>
    <scope>NUCLEOTIDE SEQUENCE [LARGE SCALE GENOMIC DNA]</scope>
    <source>
        <strain evidence="14">W501</strain>
    </source>
</reference>
<dbReference type="GO" id="GO:0005576">
    <property type="term" value="C:extracellular region"/>
    <property type="evidence" value="ECO:0007669"/>
    <property type="project" value="UniProtKB-SubCell"/>
</dbReference>
<dbReference type="InterPro" id="IPR001254">
    <property type="entry name" value="Trypsin_dom"/>
</dbReference>
<dbReference type="GO" id="GO:0004252">
    <property type="term" value="F:serine-type endopeptidase activity"/>
    <property type="evidence" value="ECO:0007669"/>
    <property type="project" value="UniProtKB-UniRule"/>
</dbReference>
<keyword evidence="4 11" id="KW-0378">Hydrolase</keyword>
<dbReference type="PROSITE" id="PS50240">
    <property type="entry name" value="TRYPSIN_DOM"/>
    <property type="match status" value="1"/>
</dbReference>
<dbReference type="InterPro" id="IPR022700">
    <property type="entry name" value="CLIP"/>
</dbReference>
<feature type="domain" description="Peptidase S1" evidence="13">
    <location>
        <begin position="106"/>
        <end position="367"/>
    </location>
</feature>
<dbReference type="Proteomes" id="UP000035880">
    <property type="component" value="Chromosome 2R"/>
</dbReference>
<dbReference type="PROSITE" id="PS00135">
    <property type="entry name" value="TRYPSIN_SER"/>
    <property type="match status" value="1"/>
</dbReference>
<protein>
    <recommendedName>
        <fullName evidence="12">CLIP domain-containing serine protease</fullName>
        <ecNumber evidence="11">3.4.21.-</ecNumber>
    </recommendedName>
</protein>
<dbReference type="InterPro" id="IPR051487">
    <property type="entry name" value="Ser/Thr_Proteases_Immune/Dev"/>
</dbReference>
<dbReference type="EMBL" id="CM002911">
    <property type="protein sequence ID" value="KMY92628.1"/>
    <property type="molecule type" value="Genomic_DNA"/>
</dbReference>
<organism evidence="14">
    <name type="scientific">Drosophila simulans</name>
    <name type="common">Fruit fly</name>
    <dbReference type="NCBI Taxonomy" id="7240"/>
    <lineage>
        <taxon>Eukaryota</taxon>
        <taxon>Metazoa</taxon>
        <taxon>Ecdysozoa</taxon>
        <taxon>Arthropoda</taxon>
        <taxon>Hexapoda</taxon>
        <taxon>Insecta</taxon>
        <taxon>Pterygota</taxon>
        <taxon>Neoptera</taxon>
        <taxon>Endopterygota</taxon>
        <taxon>Diptera</taxon>
        <taxon>Brachycera</taxon>
        <taxon>Muscomorpha</taxon>
        <taxon>Ephydroidea</taxon>
        <taxon>Drosophilidae</taxon>
        <taxon>Drosophila</taxon>
        <taxon>Sophophora</taxon>
    </lineage>
</organism>
<dbReference type="Pfam" id="PF00089">
    <property type="entry name" value="Trypsin"/>
    <property type="match status" value="1"/>
</dbReference>
<comment type="similarity">
    <text evidence="10 12">Belongs to the peptidase S1 family. CLIP subfamily.</text>
</comment>
<evidence type="ECO:0000256" key="4">
    <source>
        <dbReference type="ARBA" id="ARBA00022801"/>
    </source>
</evidence>
<dbReference type="InterPro" id="IPR038565">
    <property type="entry name" value="CLIP_sf"/>
</dbReference>
<dbReference type="EC" id="3.4.21.-" evidence="11"/>
<evidence type="ECO:0000256" key="12">
    <source>
        <dbReference type="RuleBase" id="RU366078"/>
    </source>
</evidence>
<reference evidence="14" key="2">
    <citation type="submission" date="2014-06" db="EMBL/GenBank/DDBJ databases">
        <authorList>
            <person name="Hu T."/>
            <person name="Eisen M.B."/>
            <person name="Thornton K.R."/>
            <person name="Andolfatto P."/>
        </authorList>
    </citation>
    <scope>NUCLEOTIDE SEQUENCE</scope>
    <source>
        <strain evidence="14">W501</strain>
    </source>
</reference>
<feature type="chain" id="PRO_5041015781" description="CLIP domain-containing serine protease" evidence="12">
    <location>
        <begin position="21"/>
        <end position="385"/>
    </location>
</feature>
<dbReference type="InterPro" id="IPR001314">
    <property type="entry name" value="Peptidase_S1A"/>
</dbReference>
<evidence type="ECO:0000256" key="9">
    <source>
        <dbReference type="ARBA" id="ARBA00023180"/>
    </source>
</evidence>
<dbReference type="CDD" id="cd00190">
    <property type="entry name" value="Tryp_SPc"/>
    <property type="match status" value="1"/>
</dbReference>
<dbReference type="OrthoDB" id="7850353at2759"/>
<dbReference type="PANTHER" id="PTHR24256">
    <property type="entry name" value="TRYPTASE-RELATED"/>
    <property type="match status" value="1"/>
</dbReference>
<reference evidence="14" key="3">
    <citation type="submission" date="2015-04" db="EMBL/GenBank/DDBJ databases">
        <authorList>
            <consortium name="FlyBase"/>
        </authorList>
    </citation>
    <scope>NUCLEOTIDE SEQUENCE</scope>
    <source>
        <strain evidence="14">W501</strain>
    </source>
</reference>
<dbReference type="Pfam" id="PF12032">
    <property type="entry name" value="CLIP"/>
    <property type="match status" value="1"/>
</dbReference>
<dbReference type="GO" id="GO:0006508">
    <property type="term" value="P:proteolysis"/>
    <property type="evidence" value="ECO:0007669"/>
    <property type="project" value="UniProtKB-KW"/>
</dbReference>
<evidence type="ECO:0000256" key="5">
    <source>
        <dbReference type="ARBA" id="ARBA00022825"/>
    </source>
</evidence>
<keyword evidence="12" id="KW-0964">Secreted</keyword>
<dbReference type="SUPFAM" id="SSF50494">
    <property type="entry name" value="Trypsin-like serine proteases"/>
    <property type="match status" value="1"/>
</dbReference>
<dbReference type="InterPro" id="IPR033116">
    <property type="entry name" value="TRYPSIN_SER"/>
</dbReference>
<keyword evidence="2" id="KW-0479">Metal-binding</keyword>
<dbReference type="Gene3D" id="3.30.1640.30">
    <property type="match status" value="1"/>
</dbReference>
<dbReference type="Bgee" id="FBgn0182468">
    <property type="expression patterns" value="Expressed in male reproductive system and 2 other cell types or tissues"/>
</dbReference>
<evidence type="ECO:0000256" key="8">
    <source>
        <dbReference type="ARBA" id="ARBA00023157"/>
    </source>
</evidence>
<accession>A0A0J9R962</accession>
<dbReference type="InterPro" id="IPR043504">
    <property type="entry name" value="Peptidase_S1_PA_chymotrypsin"/>
</dbReference>
<dbReference type="PROSITE" id="PS00134">
    <property type="entry name" value="TRYPSIN_HIS"/>
    <property type="match status" value="1"/>
</dbReference>
<dbReference type="FunFam" id="2.40.10.10:FF:000028">
    <property type="entry name" value="Serine protease easter"/>
    <property type="match status" value="1"/>
</dbReference>
<proteinExistence type="inferred from homology"/>
<keyword evidence="5 11" id="KW-0720">Serine protease</keyword>
<dbReference type="PRINTS" id="PR00722">
    <property type="entry name" value="CHYMOTRYPSIN"/>
</dbReference>
<evidence type="ECO:0000256" key="10">
    <source>
        <dbReference type="ARBA" id="ARBA00024195"/>
    </source>
</evidence>
<evidence type="ECO:0000259" key="13">
    <source>
        <dbReference type="PROSITE" id="PS50240"/>
    </source>
</evidence>
<dbReference type="AlphaFoldDB" id="A0A0J9R962"/>
<evidence type="ECO:0000256" key="7">
    <source>
        <dbReference type="ARBA" id="ARBA00023145"/>
    </source>
</evidence>
<feature type="signal peptide" evidence="12">
    <location>
        <begin position="1"/>
        <end position="20"/>
    </location>
</feature>
<name>A0A0J9R962_DROSI</name>
<dbReference type="SMART" id="SM00020">
    <property type="entry name" value="Tryp_SPc"/>
    <property type="match status" value="1"/>
</dbReference>
<dbReference type="GO" id="GO:0046872">
    <property type="term" value="F:metal ion binding"/>
    <property type="evidence" value="ECO:0007669"/>
    <property type="project" value="UniProtKB-KW"/>
</dbReference>
<keyword evidence="1 11" id="KW-0645">Protease</keyword>
<sequence>MVSIQFYLTLWLQAISLVNSLEFAKFSICPLDEICIPLSKCEPLMKLLNRRNMTKHEQSKFRNKLCNIDNFAHELVHMVFTCCPMVAGDKLPNSSVCGQSPPSLYIVGGMEAQPNQFPWTVLLGYNAYSAERRGLSPMCAGSLIASRYVLTAAHCLSVEDFYVASVRLGEHDTDNDPDCTRLPNGAKKCAPAYVDIDVDKRVPHEQYSKRNESHYNDIALLRLKSRVKYTLQIRPICIWPGIELSNSSFENQPFQIAGWGDSGQQHNSPVLLQGTISGMSPDECLNRYPTLRVDKDIHICAMGRDGTDTGLGDSGSPLMASVGRGAGQFYYLAGITSYGGGPSSYGCGPAVYTKTSSYYEWIKKEINKIDVDELKIKYKSVKILI</sequence>
<evidence type="ECO:0000256" key="1">
    <source>
        <dbReference type="ARBA" id="ARBA00022670"/>
    </source>
</evidence>
<dbReference type="KEGG" id="dsi:Dsimw501_GD10703"/>
<evidence type="ECO:0000256" key="3">
    <source>
        <dbReference type="ARBA" id="ARBA00022729"/>
    </source>
</evidence>
<dbReference type="Gene3D" id="2.40.10.10">
    <property type="entry name" value="Trypsin-like serine proteases"/>
    <property type="match status" value="2"/>
</dbReference>
<keyword evidence="6" id="KW-0106">Calcium</keyword>
<keyword evidence="9" id="KW-0325">Glycoprotein</keyword>
<keyword evidence="8" id="KW-1015">Disulfide bond</keyword>
<evidence type="ECO:0000256" key="11">
    <source>
        <dbReference type="RuleBase" id="RU363034"/>
    </source>
</evidence>
<evidence type="ECO:0000256" key="2">
    <source>
        <dbReference type="ARBA" id="ARBA00022723"/>
    </source>
</evidence>
<evidence type="ECO:0000256" key="6">
    <source>
        <dbReference type="ARBA" id="ARBA00022837"/>
    </source>
</evidence>
<dbReference type="InterPro" id="IPR009003">
    <property type="entry name" value="Peptidase_S1_PA"/>
</dbReference>
<dbReference type="InterPro" id="IPR018114">
    <property type="entry name" value="TRYPSIN_HIS"/>
</dbReference>
<keyword evidence="3 12" id="KW-0732">Signal</keyword>
<comment type="subcellular location">
    <subcellularLocation>
        <location evidence="12">Secreted</location>
    </subcellularLocation>
</comment>